<comment type="caution">
    <text evidence="1">The sequence shown here is derived from an EMBL/GenBank/DDBJ whole genome shotgun (WGS) entry which is preliminary data.</text>
</comment>
<dbReference type="AlphaFoldDB" id="A0A392T9B0"/>
<accession>A0A392T9B0</accession>
<protein>
    <submittedName>
        <fullName evidence="1">Uncharacterized protein</fullName>
    </submittedName>
</protein>
<proteinExistence type="predicted"/>
<organism evidence="1 2">
    <name type="scientific">Trifolium medium</name>
    <dbReference type="NCBI Taxonomy" id="97028"/>
    <lineage>
        <taxon>Eukaryota</taxon>
        <taxon>Viridiplantae</taxon>
        <taxon>Streptophyta</taxon>
        <taxon>Embryophyta</taxon>
        <taxon>Tracheophyta</taxon>
        <taxon>Spermatophyta</taxon>
        <taxon>Magnoliopsida</taxon>
        <taxon>eudicotyledons</taxon>
        <taxon>Gunneridae</taxon>
        <taxon>Pentapetalae</taxon>
        <taxon>rosids</taxon>
        <taxon>fabids</taxon>
        <taxon>Fabales</taxon>
        <taxon>Fabaceae</taxon>
        <taxon>Papilionoideae</taxon>
        <taxon>50 kb inversion clade</taxon>
        <taxon>NPAAA clade</taxon>
        <taxon>Hologalegina</taxon>
        <taxon>IRL clade</taxon>
        <taxon>Trifolieae</taxon>
        <taxon>Trifolium</taxon>
    </lineage>
</organism>
<reference evidence="1 2" key="1">
    <citation type="journal article" date="2018" name="Front. Plant Sci.">
        <title>Red Clover (Trifolium pratense) and Zigzag Clover (T. medium) - A Picture of Genomic Similarities and Differences.</title>
        <authorList>
            <person name="Dluhosova J."/>
            <person name="Istvanek J."/>
            <person name="Nedelnik J."/>
            <person name="Repkova J."/>
        </authorList>
    </citation>
    <scope>NUCLEOTIDE SEQUENCE [LARGE SCALE GENOMIC DNA]</scope>
    <source>
        <strain evidence="2">cv. 10/8</strain>
        <tissue evidence="1">Leaf</tissue>
    </source>
</reference>
<dbReference type="Proteomes" id="UP000265520">
    <property type="component" value="Unassembled WGS sequence"/>
</dbReference>
<sequence>GNLSADFVLDSLQLKSSSSLYRPFLRSYLSLLTAQLQKVDARSEN</sequence>
<keyword evidence="2" id="KW-1185">Reference proteome</keyword>
<evidence type="ECO:0000313" key="2">
    <source>
        <dbReference type="Proteomes" id="UP000265520"/>
    </source>
</evidence>
<evidence type="ECO:0000313" key="1">
    <source>
        <dbReference type="EMBL" id="MCI57412.1"/>
    </source>
</evidence>
<feature type="non-terminal residue" evidence="1">
    <location>
        <position position="1"/>
    </location>
</feature>
<dbReference type="EMBL" id="LXQA010528555">
    <property type="protein sequence ID" value="MCI57412.1"/>
    <property type="molecule type" value="Genomic_DNA"/>
</dbReference>
<name>A0A392T9B0_9FABA</name>